<keyword evidence="1" id="KW-0479">Metal-binding</keyword>
<dbReference type="PANTHER" id="PTHR42647:SF6">
    <property type="entry name" value="RING-TYPE DOMAIN-CONTAINING PROTEIN"/>
    <property type="match status" value="1"/>
</dbReference>
<name>A0A4P1R182_LUPAN</name>
<dbReference type="STRING" id="3871.A0A4P1R182"/>
<evidence type="ECO:0000313" key="4">
    <source>
        <dbReference type="EMBL" id="OIV99541.1"/>
    </source>
</evidence>
<sequence length="219" mass="25703">MAIQAQFYNTNDGSYPFCDNGFYVSGLTDSCFNHQQIHHQQLQQLQQRLQQPCNESHNNLVDQNLLVHDSKPLNPPTSLFQFEDIDQYIRLQNEKLRFMLQEQGKQQITALLNRVESHSFKLLKQKDEEIANATKKRVELEDFTRRIEAENEGWQKMAEENEAMTLSLYKTLEEMKEKENMIMRDDAESCCTFVHAKIVMLFLKLALSAQCQRNLVLKL</sequence>
<evidence type="ECO:0000256" key="3">
    <source>
        <dbReference type="ARBA" id="ARBA00022833"/>
    </source>
</evidence>
<dbReference type="Gramene" id="OIV99541">
    <property type="protein sequence ID" value="OIV99541"/>
    <property type="gene ID" value="TanjilG_17351"/>
</dbReference>
<dbReference type="PANTHER" id="PTHR42647">
    <property type="entry name" value="SBP (S-RIBONUCLEASE BINDING PROTEIN) FAMILY PROTEIN"/>
    <property type="match status" value="1"/>
</dbReference>
<gene>
    <name evidence="4" type="ORF">TanjilG_17351</name>
</gene>
<evidence type="ECO:0000313" key="5">
    <source>
        <dbReference type="Proteomes" id="UP000188354"/>
    </source>
</evidence>
<accession>A0A4P1R182</accession>
<evidence type="ECO:0008006" key="6">
    <source>
        <dbReference type="Google" id="ProtNLM"/>
    </source>
</evidence>
<keyword evidence="3" id="KW-0862">Zinc</keyword>
<evidence type="ECO:0000256" key="1">
    <source>
        <dbReference type="ARBA" id="ARBA00022723"/>
    </source>
</evidence>
<keyword evidence="2" id="KW-0863">Zinc-finger</keyword>
<proteinExistence type="predicted"/>
<dbReference type="GO" id="GO:0004842">
    <property type="term" value="F:ubiquitin-protein transferase activity"/>
    <property type="evidence" value="ECO:0007669"/>
    <property type="project" value="TreeGrafter"/>
</dbReference>
<dbReference type="Proteomes" id="UP000188354">
    <property type="component" value="Chromosome LG13"/>
</dbReference>
<dbReference type="GO" id="GO:0008270">
    <property type="term" value="F:zinc ion binding"/>
    <property type="evidence" value="ECO:0007669"/>
    <property type="project" value="UniProtKB-KW"/>
</dbReference>
<protein>
    <recommendedName>
        <fullName evidence="6">BOI-related E3 ubiquitin-protein ligase 2</fullName>
    </recommendedName>
</protein>
<organism evidence="4 5">
    <name type="scientific">Lupinus angustifolius</name>
    <name type="common">Narrow-leaved blue lupine</name>
    <dbReference type="NCBI Taxonomy" id="3871"/>
    <lineage>
        <taxon>Eukaryota</taxon>
        <taxon>Viridiplantae</taxon>
        <taxon>Streptophyta</taxon>
        <taxon>Embryophyta</taxon>
        <taxon>Tracheophyta</taxon>
        <taxon>Spermatophyta</taxon>
        <taxon>Magnoliopsida</taxon>
        <taxon>eudicotyledons</taxon>
        <taxon>Gunneridae</taxon>
        <taxon>Pentapetalae</taxon>
        <taxon>rosids</taxon>
        <taxon>fabids</taxon>
        <taxon>Fabales</taxon>
        <taxon>Fabaceae</taxon>
        <taxon>Papilionoideae</taxon>
        <taxon>50 kb inversion clade</taxon>
        <taxon>genistoids sensu lato</taxon>
        <taxon>core genistoids</taxon>
        <taxon>Genisteae</taxon>
        <taxon>Lupinus</taxon>
    </lineage>
</organism>
<dbReference type="EMBL" id="CM007373">
    <property type="protein sequence ID" value="OIV99541.1"/>
    <property type="molecule type" value="Genomic_DNA"/>
</dbReference>
<reference evidence="4 5" key="1">
    <citation type="journal article" date="2017" name="Plant Biotechnol. J.">
        <title>A comprehensive draft genome sequence for lupin (Lupinus angustifolius), an emerging health food: insights into plant-microbe interactions and legume evolution.</title>
        <authorList>
            <person name="Hane J.K."/>
            <person name="Ming Y."/>
            <person name="Kamphuis L.G."/>
            <person name="Nelson M.N."/>
            <person name="Garg G."/>
            <person name="Atkins C.A."/>
            <person name="Bayer P.E."/>
            <person name="Bravo A."/>
            <person name="Bringans S."/>
            <person name="Cannon S."/>
            <person name="Edwards D."/>
            <person name="Foley R."/>
            <person name="Gao L.L."/>
            <person name="Harrison M.J."/>
            <person name="Huang W."/>
            <person name="Hurgobin B."/>
            <person name="Li S."/>
            <person name="Liu C.W."/>
            <person name="McGrath A."/>
            <person name="Morahan G."/>
            <person name="Murray J."/>
            <person name="Weller J."/>
            <person name="Jian J."/>
            <person name="Singh K.B."/>
        </authorList>
    </citation>
    <scope>NUCLEOTIDE SEQUENCE [LARGE SCALE GENOMIC DNA]</scope>
    <source>
        <strain evidence="5">cv. Tanjil</strain>
        <tissue evidence="4">Whole plant</tissue>
    </source>
</reference>
<dbReference type="AlphaFoldDB" id="A0A4P1R182"/>
<evidence type="ECO:0000256" key="2">
    <source>
        <dbReference type="ARBA" id="ARBA00022771"/>
    </source>
</evidence>
<keyword evidence="5" id="KW-1185">Reference proteome</keyword>